<dbReference type="RefSeq" id="WP_182281069.1">
    <property type="nucleotide sequence ID" value="NZ_JABTCN010000036.1"/>
</dbReference>
<dbReference type="PRINTS" id="PR00368">
    <property type="entry name" value="FADPNR"/>
</dbReference>
<dbReference type="GO" id="GO:0016491">
    <property type="term" value="F:oxidoreductase activity"/>
    <property type="evidence" value="ECO:0007669"/>
    <property type="project" value="UniProtKB-KW"/>
</dbReference>
<keyword evidence="3" id="KW-0560">Oxidoreductase</keyword>
<keyword evidence="2" id="KW-0285">Flavoprotein</keyword>
<dbReference type="InterPro" id="IPR050097">
    <property type="entry name" value="Ferredoxin-NADP_redctase_2"/>
</dbReference>
<dbReference type="Gene3D" id="3.50.50.60">
    <property type="entry name" value="FAD/NAD(P)-binding domain"/>
    <property type="match status" value="2"/>
</dbReference>
<sequence>MSKQHRRVIIIGAGAAGIGIAVTMKTFQLDDVCVIESGTIGHSFKNWPKSTRTITPSFTTNGFGMPDMNAIGKDTSPAFTFNEEHLSGETYAEYLEVVARHYEIEVQTETHVHAVNLVDGVYELETSQGMFTADYLFIATGDFAFPNQPFEHGIHYSEVTDFTELPGKAFTIIGGNESAFDAAIHLAQQGAEVTIYTHSTGFNAEEADPSIRLSPYTQQRLRKAVQEGASITMKVHYQADAIDFRDGQYAILFTNGEVVYSQTEPIIATGFDVTRNPLIQQLFTVNEGEVSLTDLDESTRYPNVFLIGATVRHADAILCYIYKFRARFAVLTHAIMQREGLHVNPDIVEEYKANQMYLDDYSCCGVNCSC</sequence>
<dbReference type="EMBL" id="JABTCN010000036">
    <property type="protein sequence ID" value="MBA8777172.1"/>
    <property type="molecule type" value="Genomic_DNA"/>
</dbReference>
<dbReference type="Pfam" id="PF13738">
    <property type="entry name" value="Pyr_redox_3"/>
    <property type="match status" value="1"/>
</dbReference>
<accession>A0A9X0TMP4</accession>
<dbReference type="InterPro" id="IPR036188">
    <property type="entry name" value="FAD/NAD-bd_sf"/>
</dbReference>
<dbReference type="SUPFAM" id="SSF51905">
    <property type="entry name" value="FAD/NAD(P)-binding domain"/>
    <property type="match status" value="1"/>
</dbReference>
<evidence type="ECO:0000256" key="2">
    <source>
        <dbReference type="ARBA" id="ARBA00022630"/>
    </source>
</evidence>
<name>A0A9X0TMP4_9STAP</name>
<comment type="cofactor">
    <cofactor evidence="1">
        <name>FAD</name>
        <dbReference type="ChEBI" id="CHEBI:57692"/>
    </cofactor>
</comment>
<organism evidence="4 5">
    <name type="scientific">Staphylococcus coagulans</name>
    <dbReference type="NCBI Taxonomy" id="74706"/>
    <lineage>
        <taxon>Bacteria</taxon>
        <taxon>Bacillati</taxon>
        <taxon>Bacillota</taxon>
        <taxon>Bacilli</taxon>
        <taxon>Bacillales</taxon>
        <taxon>Staphylococcaceae</taxon>
        <taxon>Staphylococcus</taxon>
    </lineage>
</organism>
<comment type="caution">
    <text evidence="4">The sequence shown here is derived from an EMBL/GenBank/DDBJ whole genome shotgun (WGS) entry which is preliminary data.</text>
</comment>
<proteinExistence type="predicted"/>
<reference evidence="4 5" key="1">
    <citation type="journal article" date="2020" name="Access Microbiol">
        <title>Isolation and genome sequencing of Staphylococcus schleiferi subspecies coagulans from Antarctic seals.</title>
        <authorList>
            <person name="Foster G."/>
            <person name="Robb A."/>
            <person name="Paterson G.K."/>
        </authorList>
    </citation>
    <scope>NUCLEOTIDE SEQUENCE [LARGE SCALE GENOMIC DNA]</scope>
    <source>
        <strain evidence="4 5">M615/02/4</strain>
    </source>
</reference>
<evidence type="ECO:0000256" key="3">
    <source>
        <dbReference type="ARBA" id="ARBA00023002"/>
    </source>
</evidence>
<protein>
    <submittedName>
        <fullName evidence="4">NAD(P)-binding domain-containing protein</fullName>
    </submittedName>
</protein>
<gene>
    <name evidence="4" type="ORF">HR081_09830</name>
</gene>
<evidence type="ECO:0000256" key="1">
    <source>
        <dbReference type="ARBA" id="ARBA00001974"/>
    </source>
</evidence>
<dbReference type="AlphaFoldDB" id="A0A9X0TMP4"/>
<evidence type="ECO:0000313" key="4">
    <source>
        <dbReference type="EMBL" id="MBA8777172.1"/>
    </source>
</evidence>
<evidence type="ECO:0000313" key="5">
    <source>
        <dbReference type="Proteomes" id="UP000524893"/>
    </source>
</evidence>
<dbReference type="Proteomes" id="UP000524893">
    <property type="component" value="Unassembled WGS sequence"/>
</dbReference>
<dbReference type="PRINTS" id="PR00469">
    <property type="entry name" value="PNDRDTASEII"/>
</dbReference>
<dbReference type="PANTHER" id="PTHR48105">
    <property type="entry name" value="THIOREDOXIN REDUCTASE 1-RELATED-RELATED"/>
    <property type="match status" value="1"/>
</dbReference>